<gene>
    <name evidence="12" type="ORF">AWB72_03382</name>
</gene>
<dbReference type="Pfam" id="PF00875">
    <property type="entry name" value="DNA_photolyase"/>
    <property type="match status" value="1"/>
</dbReference>
<dbReference type="FunFam" id="1.10.579.10:FF:000003">
    <property type="entry name" value="Deoxyribodipyrimidine photo-lyase"/>
    <property type="match status" value="1"/>
</dbReference>
<dbReference type="EMBL" id="FCNV02000006">
    <property type="protein sequence ID" value="SAL34967.1"/>
    <property type="molecule type" value="Genomic_DNA"/>
</dbReference>
<keyword evidence="5 8" id="KW-0274">FAD</keyword>
<dbReference type="PRINTS" id="PR00147">
    <property type="entry name" value="DNAPHOTLYASE"/>
</dbReference>
<evidence type="ECO:0000256" key="6">
    <source>
        <dbReference type="ARBA" id="ARBA00022991"/>
    </source>
</evidence>
<keyword evidence="13" id="KW-1185">Reference proteome</keyword>
<evidence type="ECO:0000256" key="3">
    <source>
        <dbReference type="ARBA" id="ARBA00014046"/>
    </source>
</evidence>
<evidence type="ECO:0000259" key="11">
    <source>
        <dbReference type="PROSITE" id="PS51645"/>
    </source>
</evidence>
<dbReference type="GO" id="GO:0003904">
    <property type="term" value="F:deoxyribodipyrimidine photo-lyase activity"/>
    <property type="evidence" value="ECO:0007669"/>
    <property type="project" value="UniProtKB-EC"/>
</dbReference>
<dbReference type="InterPro" id="IPR036155">
    <property type="entry name" value="Crypto/Photolyase_N_sf"/>
</dbReference>
<dbReference type="PROSITE" id="PS00394">
    <property type="entry name" value="DNA_PHOTOLYASES_1_1"/>
    <property type="match status" value="1"/>
</dbReference>
<keyword evidence="6 10" id="KW-0157">Chromophore</keyword>
<evidence type="ECO:0000313" key="13">
    <source>
        <dbReference type="Proteomes" id="UP000198263"/>
    </source>
</evidence>
<dbReference type="PANTHER" id="PTHR11455:SF9">
    <property type="entry name" value="CRYPTOCHROME CIRCADIAN CLOCK 5 ISOFORM X1"/>
    <property type="match status" value="1"/>
</dbReference>
<comment type="catalytic activity">
    <reaction evidence="7">
        <text>cyclobutadipyrimidine (in DNA) = 2 pyrimidine residues (in DNA).</text>
        <dbReference type="EC" id="4.1.99.3"/>
    </reaction>
</comment>
<accession>A0A658QZB0</accession>
<dbReference type="GO" id="GO:0003677">
    <property type="term" value="F:DNA binding"/>
    <property type="evidence" value="ECO:0007669"/>
    <property type="project" value="TreeGrafter"/>
</dbReference>
<keyword evidence="4 8" id="KW-0285">Flavoprotein</keyword>
<name>A0A658QZB0_9BURK</name>
<evidence type="ECO:0000256" key="5">
    <source>
        <dbReference type="ARBA" id="ARBA00022827"/>
    </source>
</evidence>
<evidence type="ECO:0000256" key="2">
    <source>
        <dbReference type="ARBA" id="ARBA00013149"/>
    </source>
</evidence>
<dbReference type="Pfam" id="PF03441">
    <property type="entry name" value="FAD_binding_7"/>
    <property type="match status" value="1"/>
</dbReference>
<dbReference type="InterPro" id="IPR036134">
    <property type="entry name" value="Crypto/Photolyase_FAD-like_sf"/>
</dbReference>
<feature type="binding site" evidence="8">
    <location>
        <position position="227"/>
    </location>
    <ligand>
        <name>FAD</name>
        <dbReference type="ChEBI" id="CHEBI:57692"/>
    </ligand>
</feature>
<keyword evidence="12" id="KW-0456">Lyase</keyword>
<evidence type="ECO:0000256" key="1">
    <source>
        <dbReference type="ARBA" id="ARBA00001932"/>
    </source>
</evidence>
<dbReference type="SUPFAM" id="SSF52425">
    <property type="entry name" value="Cryptochrome/photolyase, N-terminal domain"/>
    <property type="match status" value="1"/>
</dbReference>
<dbReference type="SUPFAM" id="SSF48173">
    <property type="entry name" value="Cryptochrome/photolyase FAD-binding domain"/>
    <property type="match status" value="1"/>
</dbReference>
<dbReference type="PROSITE" id="PS51645">
    <property type="entry name" value="PHR_CRY_ALPHA_BETA"/>
    <property type="match status" value="1"/>
</dbReference>
<dbReference type="PANTHER" id="PTHR11455">
    <property type="entry name" value="CRYPTOCHROME"/>
    <property type="match status" value="1"/>
</dbReference>
<dbReference type="InterPro" id="IPR002081">
    <property type="entry name" value="Cryptochrome/DNA_photolyase_1"/>
</dbReference>
<dbReference type="RefSeq" id="WP_087128362.1">
    <property type="nucleotide sequence ID" value="NZ_FCNV02000006.1"/>
</dbReference>
<feature type="binding site" evidence="8">
    <location>
        <begin position="277"/>
        <end position="284"/>
    </location>
    <ligand>
        <name>FAD</name>
        <dbReference type="ChEBI" id="CHEBI:57692"/>
    </ligand>
</feature>
<proteinExistence type="inferred from homology"/>
<dbReference type="InterPro" id="IPR018394">
    <property type="entry name" value="DNA_photolyase_1_CS_C"/>
</dbReference>
<protein>
    <recommendedName>
        <fullName evidence="3">Deoxyribodipyrimidine photo-lyase</fullName>
        <ecNumber evidence="2">4.1.99.3</ecNumber>
    </recommendedName>
</protein>
<feature type="domain" description="Photolyase/cryptochrome alpha/beta" evidence="11">
    <location>
        <begin position="5"/>
        <end position="134"/>
    </location>
</feature>
<dbReference type="Gene3D" id="1.10.579.10">
    <property type="entry name" value="DNA Cyclobutane Dipyrimidine Photolyase, subunit A, domain 3"/>
    <property type="match status" value="1"/>
</dbReference>
<feature type="binding site" evidence="8">
    <location>
        <position position="274"/>
    </location>
    <ligand>
        <name>FAD</name>
        <dbReference type="ChEBI" id="CHEBI:57692"/>
    </ligand>
</feature>
<dbReference type="PROSITE" id="PS00691">
    <property type="entry name" value="DNA_PHOTOLYASES_1_2"/>
    <property type="match status" value="1"/>
</dbReference>
<dbReference type="InterPro" id="IPR006050">
    <property type="entry name" value="DNA_photolyase_N"/>
</dbReference>
<reference evidence="12 13" key="1">
    <citation type="submission" date="2016-01" db="EMBL/GenBank/DDBJ databases">
        <authorList>
            <person name="Peeters C."/>
        </authorList>
    </citation>
    <scope>NUCLEOTIDE SEQUENCE [LARGE SCALE GENOMIC DNA]</scope>
    <source>
        <strain evidence="12">LMG 29315</strain>
    </source>
</reference>
<comment type="similarity">
    <text evidence="10">Belongs to the DNA photolyase family.</text>
</comment>
<evidence type="ECO:0000256" key="8">
    <source>
        <dbReference type="PIRSR" id="PIRSR602081-1"/>
    </source>
</evidence>
<comment type="cofactor">
    <cofactor evidence="1">
        <name>(6R)-5,10-methylene-5,6,7,8-tetrahydrofolate</name>
        <dbReference type="ChEBI" id="CHEBI:15636"/>
    </cofactor>
</comment>
<dbReference type="Proteomes" id="UP000198263">
    <property type="component" value="Unassembled WGS sequence"/>
</dbReference>
<evidence type="ECO:0000256" key="4">
    <source>
        <dbReference type="ARBA" id="ARBA00022630"/>
    </source>
</evidence>
<evidence type="ECO:0000256" key="7">
    <source>
        <dbReference type="ARBA" id="ARBA00033999"/>
    </source>
</evidence>
<comment type="caution">
    <text evidence="12">The sequence shown here is derived from an EMBL/GenBank/DDBJ whole genome shotgun (WGS) entry which is preliminary data.</text>
</comment>
<feature type="site" description="Electron transfer via tryptophanyl radical" evidence="9">
    <location>
        <position position="391"/>
    </location>
</feature>
<evidence type="ECO:0000256" key="10">
    <source>
        <dbReference type="RuleBase" id="RU004182"/>
    </source>
</evidence>
<organism evidence="12 13">
    <name type="scientific">Caballeronia concitans</name>
    <dbReference type="NCBI Taxonomy" id="1777133"/>
    <lineage>
        <taxon>Bacteria</taxon>
        <taxon>Pseudomonadati</taxon>
        <taxon>Pseudomonadota</taxon>
        <taxon>Betaproteobacteria</taxon>
        <taxon>Burkholderiales</taxon>
        <taxon>Burkholderiaceae</taxon>
        <taxon>Caballeronia</taxon>
    </lineage>
</organism>
<evidence type="ECO:0000256" key="9">
    <source>
        <dbReference type="PIRSR" id="PIRSR602081-2"/>
    </source>
</evidence>
<dbReference type="GO" id="GO:0009416">
    <property type="term" value="P:response to light stimulus"/>
    <property type="evidence" value="ECO:0007669"/>
    <property type="project" value="TreeGrafter"/>
</dbReference>
<feature type="site" description="Electron transfer via tryptophanyl radical" evidence="9">
    <location>
        <position position="368"/>
    </location>
</feature>
<evidence type="ECO:0000313" key="12">
    <source>
        <dbReference type="EMBL" id="SAL34967.1"/>
    </source>
</evidence>
<dbReference type="InterPro" id="IPR014729">
    <property type="entry name" value="Rossmann-like_a/b/a_fold"/>
</dbReference>
<sequence>MADFDLGLMWFRRDLRTADNVALYHALTRCRRVLCAFVFDREILDPLARNDRRVAFIHASVVELDRTLREAGGALIVLHGVPADAIPALARECGVNAVFANRDYEPSAKARDDAIAQTLAGAGVPFFSFKDQAIFDHDDVLTGSGKPYTVFTPYKRKWLQTLTPDALAPYASEDHLHALTKPPAKADSGVPSLAEIGFPDAHAPAFPPGTSGAYELFDDFRDRMTDYDRARDFPAQKGPSYLGVHLRHGTVSIRALARVAHDAQRHGDRGAATWLSELIWRDFYFGVLHHFPRVGMPGDHRAFKPEYDRIEWETGDAADAHFAAWCAGQTGYPLVDAAMRQINASGYMHNRLRMVTASFLTKDLGIDWRRGEAYFEAQLNDFELSSNNGGWQWAASSGCDAQPYFRIFNPVTQSRKFDAAGNFIRHYVPELAGLSDRDIHAPWLAKPDALKAANVALGVDYPAPIVDHDAARKRTLARYDVVRGPGKRAVIEIDDDESSDD</sequence>
<comment type="cofactor">
    <cofactor evidence="8">
        <name>FAD</name>
        <dbReference type="ChEBI" id="CHEBI:57692"/>
    </cofactor>
    <text evidence="8">Binds 1 FAD per subunit.</text>
</comment>
<feature type="site" description="Electron transfer via tryptophanyl radical" evidence="9">
    <location>
        <position position="312"/>
    </location>
</feature>
<dbReference type="Gene3D" id="1.25.40.80">
    <property type="match status" value="1"/>
</dbReference>
<dbReference type="GO" id="GO:0071949">
    <property type="term" value="F:FAD binding"/>
    <property type="evidence" value="ECO:0007669"/>
    <property type="project" value="TreeGrafter"/>
</dbReference>
<dbReference type="AlphaFoldDB" id="A0A658QZB0"/>
<dbReference type="EC" id="4.1.99.3" evidence="2"/>
<dbReference type="GO" id="GO:0000719">
    <property type="term" value="P:photoreactive repair"/>
    <property type="evidence" value="ECO:0007669"/>
    <property type="project" value="UniProtKB-ARBA"/>
</dbReference>
<dbReference type="Gene3D" id="3.40.50.620">
    <property type="entry name" value="HUPs"/>
    <property type="match status" value="1"/>
</dbReference>
<dbReference type="InterPro" id="IPR005101">
    <property type="entry name" value="Cryptochr/Photolyase_FAD-bd"/>
</dbReference>
<dbReference type="OrthoDB" id="9772484at2"/>